<dbReference type="AlphaFoldDB" id="A0A0D2N259"/>
<sequence length="334" mass="36144">MYTLGSATGVAGGSPGHSLAPNRGRLAVCASHRGSAQRRHRGKGSCGESFAFEVYAPLEGSRDACDPRLEDKMVRRYQDLYREAGLRQELRARERFERPRDKAKRDRRDLIQRRKWERDNRDWWSPETLQGGADQVIDTPYNAFFSLRDARDTRADEDDEAVFGGGSAAAALEPLTAYWPATVWDADWQGGYIDGGAGGLAEAEDGAVPSLSTFEQLSTEMDAAALVASAESKAAPADLLPVGGLEWGDAVAPWPQMAQGRSNDSDEVTEAPVAVAGGESLRGAAQGDLREAAGRLQAQLEGIRSLQQQMEGAARKTRRGGRGLGRKGKVTGRR</sequence>
<dbReference type="EMBL" id="KK100357">
    <property type="protein sequence ID" value="KIZ06557.1"/>
    <property type="molecule type" value="Genomic_DNA"/>
</dbReference>
<gene>
    <name evidence="2" type="ORF">MNEG_1400</name>
</gene>
<accession>A0A0D2N259</accession>
<feature type="compositionally biased region" description="Basic residues" evidence="1">
    <location>
        <begin position="315"/>
        <end position="334"/>
    </location>
</feature>
<evidence type="ECO:0000313" key="3">
    <source>
        <dbReference type="Proteomes" id="UP000054498"/>
    </source>
</evidence>
<proteinExistence type="predicted"/>
<dbReference type="Proteomes" id="UP000054498">
    <property type="component" value="Unassembled WGS sequence"/>
</dbReference>
<reference evidence="2 3" key="1">
    <citation type="journal article" date="2013" name="BMC Genomics">
        <title>Reconstruction of the lipid metabolism for the microalga Monoraphidium neglectum from its genome sequence reveals characteristics suitable for biofuel production.</title>
        <authorList>
            <person name="Bogen C."/>
            <person name="Al-Dilaimi A."/>
            <person name="Albersmeier A."/>
            <person name="Wichmann J."/>
            <person name="Grundmann M."/>
            <person name="Rupp O."/>
            <person name="Lauersen K.J."/>
            <person name="Blifernez-Klassen O."/>
            <person name="Kalinowski J."/>
            <person name="Goesmann A."/>
            <person name="Mussgnug J.H."/>
            <person name="Kruse O."/>
        </authorList>
    </citation>
    <scope>NUCLEOTIDE SEQUENCE [LARGE SCALE GENOMIC DNA]</scope>
    <source>
        <strain evidence="2 3">SAG 48.87</strain>
    </source>
</reference>
<feature type="region of interest" description="Disordered" evidence="1">
    <location>
        <begin position="1"/>
        <end position="22"/>
    </location>
</feature>
<protein>
    <submittedName>
        <fullName evidence="2">Uncharacterized protein</fullName>
    </submittedName>
</protein>
<evidence type="ECO:0000256" key="1">
    <source>
        <dbReference type="SAM" id="MobiDB-lite"/>
    </source>
</evidence>
<dbReference type="KEGG" id="mng:MNEG_1400"/>
<dbReference type="GeneID" id="25731518"/>
<evidence type="ECO:0000313" key="2">
    <source>
        <dbReference type="EMBL" id="KIZ06557.1"/>
    </source>
</evidence>
<name>A0A0D2N259_9CHLO</name>
<dbReference type="OrthoDB" id="10660428at2759"/>
<feature type="region of interest" description="Disordered" evidence="1">
    <location>
        <begin position="307"/>
        <end position="334"/>
    </location>
</feature>
<keyword evidence="3" id="KW-1185">Reference proteome</keyword>
<dbReference type="RefSeq" id="XP_013905576.1">
    <property type="nucleotide sequence ID" value="XM_014050122.1"/>
</dbReference>
<organism evidence="2 3">
    <name type="scientific">Monoraphidium neglectum</name>
    <dbReference type="NCBI Taxonomy" id="145388"/>
    <lineage>
        <taxon>Eukaryota</taxon>
        <taxon>Viridiplantae</taxon>
        <taxon>Chlorophyta</taxon>
        <taxon>core chlorophytes</taxon>
        <taxon>Chlorophyceae</taxon>
        <taxon>CS clade</taxon>
        <taxon>Sphaeropleales</taxon>
        <taxon>Selenastraceae</taxon>
        <taxon>Monoraphidium</taxon>
    </lineage>
</organism>